<dbReference type="EMBL" id="JAAAIN010002982">
    <property type="protein sequence ID" value="KAG0288652.1"/>
    <property type="molecule type" value="Genomic_DNA"/>
</dbReference>
<evidence type="ECO:0000313" key="3">
    <source>
        <dbReference type="Proteomes" id="UP000823405"/>
    </source>
</evidence>
<protein>
    <submittedName>
        <fullName evidence="2">Uncharacterized protein</fullName>
    </submittedName>
</protein>
<dbReference type="Proteomes" id="UP000823405">
    <property type="component" value="Unassembled WGS sequence"/>
</dbReference>
<feature type="compositionally biased region" description="Acidic residues" evidence="1">
    <location>
        <begin position="244"/>
        <end position="253"/>
    </location>
</feature>
<organism evidence="2 3">
    <name type="scientific">Linnemannia gamsii</name>
    <dbReference type="NCBI Taxonomy" id="64522"/>
    <lineage>
        <taxon>Eukaryota</taxon>
        <taxon>Fungi</taxon>
        <taxon>Fungi incertae sedis</taxon>
        <taxon>Mucoromycota</taxon>
        <taxon>Mortierellomycotina</taxon>
        <taxon>Mortierellomycetes</taxon>
        <taxon>Mortierellales</taxon>
        <taxon>Mortierellaceae</taxon>
        <taxon>Linnemannia</taxon>
    </lineage>
</organism>
<evidence type="ECO:0000313" key="2">
    <source>
        <dbReference type="EMBL" id="KAG0288652.1"/>
    </source>
</evidence>
<proteinExistence type="predicted"/>
<name>A0A9P6QTU0_9FUNG</name>
<feature type="region of interest" description="Disordered" evidence="1">
    <location>
        <begin position="218"/>
        <end position="253"/>
    </location>
</feature>
<dbReference type="AlphaFoldDB" id="A0A9P6QTU0"/>
<comment type="caution">
    <text evidence="2">The sequence shown here is derived from an EMBL/GenBank/DDBJ whole genome shotgun (WGS) entry which is preliminary data.</text>
</comment>
<feature type="compositionally biased region" description="Basic and acidic residues" evidence="1">
    <location>
        <begin position="371"/>
        <end position="384"/>
    </location>
</feature>
<sequence length="384" mass="43500">MKTTNSDTKTSSLCAEFFTKTSSRSHTRQRNIFDSLVSQLGSGRKQSLSRLRRHCSRRFDDLDEKLEKTEDHDECAQEEADIMRVMETLCTKMEMSRTIIKRSETEDVMMWHDVACTLFVQEGQVVPRLGELSAKATRHDRLKLESGFGLIRTKIDLFFQSLFTEFAQPVELFAWEAKSLSAGSEQLQVQRRKSIRINACLANRTDVIAGFWRSSRQTRVTDSDDDDDSGKDPDGNGGEGYHDGDDDVNDEDDGVAYPFPSPIILDIEGPRALPYRVSRIEKGVFAAGAVTACRTMINLPQDASDIEEFLLGGHMSALLRMKDHNLQFIETVKKGAKMFKNDEASSRMFGKTTPVHMPCIINSPTRKHRVVHEPKPESQKKKKK</sequence>
<accession>A0A9P6QTU0</accession>
<reference evidence="2" key="1">
    <citation type="journal article" date="2020" name="Fungal Divers.">
        <title>Resolving the Mortierellaceae phylogeny through synthesis of multi-gene phylogenetics and phylogenomics.</title>
        <authorList>
            <person name="Vandepol N."/>
            <person name="Liber J."/>
            <person name="Desiro A."/>
            <person name="Na H."/>
            <person name="Kennedy M."/>
            <person name="Barry K."/>
            <person name="Grigoriev I.V."/>
            <person name="Miller A.N."/>
            <person name="O'Donnell K."/>
            <person name="Stajich J.E."/>
            <person name="Bonito G."/>
        </authorList>
    </citation>
    <scope>NUCLEOTIDE SEQUENCE</scope>
    <source>
        <strain evidence="2">NVP60</strain>
    </source>
</reference>
<gene>
    <name evidence="2" type="ORF">BGZ97_006707</name>
</gene>
<feature type="region of interest" description="Disordered" evidence="1">
    <location>
        <begin position="364"/>
        <end position="384"/>
    </location>
</feature>
<keyword evidence="3" id="KW-1185">Reference proteome</keyword>
<evidence type="ECO:0000256" key="1">
    <source>
        <dbReference type="SAM" id="MobiDB-lite"/>
    </source>
</evidence>
<dbReference type="OrthoDB" id="2440126at2759"/>